<proteinExistence type="predicted"/>
<keyword evidence="1" id="KW-0808">Transferase</keyword>
<dbReference type="Proteomes" id="UP000057158">
    <property type="component" value="Chromosome"/>
</dbReference>
<dbReference type="NCBIfam" id="TIGR03135">
    <property type="entry name" value="malonate_mdcG"/>
    <property type="match status" value="1"/>
</dbReference>
<feature type="domain" description="Phosphoribosyl-dephospho-CoA transferase MdcG C-terminal" evidence="3">
    <location>
        <begin position="112"/>
        <end position="221"/>
    </location>
</feature>
<evidence type="ECO:0000256" key="1">
    <source>
        <dbReference type="ARBA" id="ARBA00022679"/>
    </source>
</evidence>
<gene>
    <name evidence="5" type="ORF">DSOUD_0383</name>
</gene>
<sequence>MNLKRHTLLDITDSGRDAILADLAGSAPDGPLLRERYAPVLLPEMAGARVPGVVRREEGPLRPGWIPVGFSAPLPGRDGRLRVAAFVRREDIATTTSPYELLLWPGPPPRNPCTGALAAARREARALGLCLGVWGSAASELYTGLPCTHQDSDLDLLVAPAPREALFEFLCKIADIERDFALRIDIELDLPNGYGVHLKELFGEGQTVLGKSLADVALFPRERLWTELPQEELPTSLPMTGGGHG</sequence>
<dbReference type="RefSeq" id="WP_053549407.1">
    <property type="nucleotide sequence ID" value="NZ_CP010802.1"/>
</dbReference>
<name>A0A0M4CUI3_9BACT</name>
<evidence type="ECO:0000256" key="2">
    <source>
        <dbReference type="ARBA" id="ARBA00022695"/>
    </source>
</evidence>
<dbReference type="Pfam" id="PF10620">
    <property type="entry name" value="MdcG"/>
    <property type="match status" value="1"/>
</dbReference>
<dbReference type="InterPro" id="IPR049180">
    <property type="entry name" value="MdcG_C"/>
</dbReference>
<feature type="domain" description="Phosphoribosyl-dephospho-CoA transferase MdcG N-terminal" evidence="4">
    <location>
        <begin position="5"/>
        <end position="98"/>
    </location>
</feature>
<dbReference type="KEGG" id="des:DSOUD_0383"/>
<reference evidence="5 6" key="1">
    <citation type="submission" date="2015-07" db="EMBL/GenBank/DDBJ databases">
        <title>Isolation and Genomic Characterization of a Novel Halophilic Metal-Reducing Deltaproteobacterium from the Deep Subsurface.</title>
        <authorList>
            <person name="Badalamenti J.P."/>
            <person name="Summers Z.M."/>
            <person name="Gralnick J.A."/>
            <person name="Bond D.R."/>
        </authorList>
    </citation>
    <scope>NUCLEOTIDE SEQUENCE [LARGE SCALE GENOMIC DNA]</scope>
    <source>
        <strain evidence="5 6">WTL</strain>
    </source>
</reference>
<evidence type="ECO:0000313" key="5">
    <source>
        <dbReference type="EMBL" id="ALC15178.1"/>
    </source>
</evidence>
<dbReference type="STRING" id="1603606.DSOUD_0383"/>
<evidence type="ECO:0000259" key="3">
    <source>
        <dbReference type="Pfam" id="PF10620"/>
    </source>
</evidence>
<accession>A0A0M4CUI3</accession>
<dbReference type="Pfam" id="PF20866">
    <property type="entry name" value="MdcG_N"/>
    <property type="match status" value="1"/>
</dbReference>
<dbReference type="PATRIC" id="fig|1603606.3.peg.416"/>
<organism evidence="5 6">
    <name type="scientific">Desulfuromonas soudanensis</name>
    <dbReference type="NCBI Taxonomy" id="1603606"/>
    <lineage>
        <taxon>Bacteria</taxon>
        <taxon>Pseudomonadati</taxon>
        <taxon>Thermodesulfobacteriota</taxon>
        <taxon>Desulfuromonadia</taxon>
        <taxon>Desulfuromonadales</taxon>
        <taxon>Desulfuromonadaceae</taxon>
        <taxon>Desulfuromonas</taxon>
    </lineage>
</organism>
<keyword evidence="6" id="KW-1185">Reference proteome</keyword>
<dbReference type="InterPro" id="IPR017557">
    <property type="entry name" value="Holo-ACP_synthase"/>
</dbReference>
<dbReference type="GO" id="GO:0016779">
    <property type="term" value="F:nucleotidyltransferase activity"/>
    <property type="evidence" value="ECO:0007669"/>
    <property type="project" value="UniProtKB-KW"/>
</dbReference>
<dbReference type="OrthoDB" id="5498803at2"/>
<dbReference type="AlphaFoldDB" id="A0A0M4CUI3"/>
<dbReference type="InterPro" id="IPR048903">
    <property type="entry name" value="MdcG_N"/>
</dbReference>
<keyword evidence="2" id="KW-0548">Nucleotidyltransferase</keyword>
<evidence type="ECO:0000313" key="6">
    <source>
        <dbReference type="Proteomes" id="UP000057158"/>
    </source>
</evidence>
<evidence type="ECO:0000259" key="4">
    <source>
        <dbReference type="Pfam" id="PF20866"/>
    </source>
</evidence>
<dbReference type="EMBL" id="CP010802">
    <property type="protein sequence ID" value="ALC15178.1"/>
    <property type="molecule type" value="Genomic_DNA"/>
</dbReference>
<protein>
    <submittedName>
        <fullName evidence="5">Malonate decarboxylase holo-[acyl-carrier-protein] synthase</fullName>
    </submittedName>
</protein>